<dbReference type="InterPro" id="IPR000212">
    <property type="entry name" value="DNA_helicase_UvrD/REP"/>
</dbReference>
<dbReference type="PANTHER" id="PTHR11070">
    <property type="entry name" value="UVRD / RECB / PCRA DNA HELICASE FAMILY MEMBER"/>
    <property type="match status" value="1"/>
</dbReference>
<dbReference type="GO" id="GO:0043138">
    <property type="term" value="F:3'-5' DNA helicase activity"/>
    <property type="evidence" value="ECO:0007669"/>
    <property type="project" value="TreeGrafter"/>
</dbReference>
<comment type="caution">
    <text evidence="8">The sequence shown here is derived from an EMBL/GenBank/DDBJ whole genome shotgun (WGS) entry which is preliminary data.</text>
</comment>
<organism evidence="8 9">
    <name type="scientific">candidate division WS6 bacterium 36_33</name>
    <dbReference type="NCBI Taxonomy" id="1641388"/>
    <lineage>
        <taxon>Bacteria</taxon>
        <taxon>Candidatus Dojkabacteria</taxon>
    </lineage>
</organism>
<keyword evidence="6" id="KW-0175">Coiled coil</keyword>
<sequence length="699" mass="81022">MQTFKQYLHPLYRDVDKVADFSDLKNLSTLEEEEYPNLKRVVHIKRDSIKNLMQRLEQLQEELEHQIYLVDTESDLDEKAAAKKIYNQILNKILEIVERTNNEIIALDSPYFGKIQFKPYDSKSDKPLSLYIGKFALIDEQTHIPLITDWRSPVANLYYQNSGPKDDVSFQAPNGERRGDLLQKRQFQISRGRIRGIYDAKSGNVAADEFLLSQLNERLGKKLQDIVSTIQAQQNTIIRDGLNKPILIQGVAGSGKTTILLHRLAYVFYAHKEQISSNNSLVIAPNQMFIDYVSDVLPNLGVSKVDTETYLFWGKSVLGWNNRFTISNKKPNLDMKAYKGSLEFLNVLERYFEKFEEDLLENIPYSRRDIIENRYYELKKEFPNIDMTERLDLAMDYAFAKKQFKQGRTGFYDATNDIDMNLKRDISSYFRKKCNIYSLYKGLFKTDLVSKEVCKYTLEGLTQRGGIRNYRMEDLAPMVYLHLKINGTKSYEKDYVMLDEAQDMSFVELATLIMVAKNGNITIAGDLAQSIIAPFYVRDWGDVIDLVRDITKKDTEYYQLQRCYRTTIEIVDFANRIFKDRFPKSYKLPEAVLRHGDEVGVLEYDRDIKDLGREEIEGLVNLIREQFNKGAVTCALLCRNRDHADALYSIFKGYEGVIGRQVVSYKEYDYKGGLQVLPIENAKGLEFDAVILADLNSNY</sequence>
<evidence type="ECO:0000256" key="4">
    <source>
        <dbReference type="ARBA" id="ARBA00022840"/>
    </source>
</evidence>
<feature type="non-terminal residue" evidence="8">
    <location>
        <position position="699"/>
    </location>
</feature>
<dbReference type="GO" id="GO:0000725">
    <property type="term" value="P:recombinational repair"/>
    <property type="evidence" value="ECO:0007669"/>
    <property type="project" value="TreeGrafter"/>
</dbReference>
<evidence type="ECO:0000256" key="6">
    <source>
        <dbReference type="SAM" id="Coils"/>
    </source>
</evidence>
<evidence type="ECO:0000256" key="5">
    <source>
        <dbReference type="PROSITE-ProRule" id="PRU00560"/>
    </source>
</evidence>
<dbReference type="GO" id="GO:0005524">
    <property type="term" value="F:ATP binding"/>
    <property type="evidence" value="ECO:0007669"/>
    <property type="project" value="UniProtKB-UniRule"/>
</dbReference>
<dbReference type="GO" id="GO:0003677">
    <property type="term" value="F:DNA binding"/>
    <property type="evidence" value="ECO:0007669"/>
    <property type="project" value="InterPro"/>
</dbReference>
<reference evidence="9" key="1">
    <citation type="journal article" date="2015" name="MBio">
        <title>Genome-Resolved Metagenomic Analysis Reveals Roles for Candidate Phyla and Other Microbial Community Members in Biogeochemical Transformations in Oil Reservoirs.</title>
        <authorList>
            <person name="Hu P."/>
            <person name="Tom L."/>
            <person name="Singh A."/>
            <person name="Thomas B.C."/>
            <person name="Baker B.J."/>
            <person name="Piceno Y.M."/>
            <person name="Andersen G.L."/>
            <person name="Banfield J.F."/>
        </authorList>
    </citation>
    <scope>NUCLEOTIDE SEQUENCE [LARGE SCALE GENOMIC DNA]</scope>
</reference>
<dbReference type="SUPFAM" id="SSF52540">
    <property type="entry name" value="P-loop containing nucleoside triphosphate hydrolases"/>
    <property type="match status" value="1"/>
</dbReference>
<dbReference type="AlphaFoldDB" id="A0A101GZB2"/>
<keyword evidence="1 5" id="KW-0547">Nucleotide-binding</keyword>
<gene>
    <name evidence="8" type="ORF">XD87_0256</name>
</gene>
<evidence type="ECO:0000256" key="2">
    <source>
        <dbReference type="ARBA" id="ARBA00022801"/>
    </source>
</evidence>
<keyword evidence="2 5" id="KW-0378">Hydrolase</keyword>
<evidence type="ECO:0000313" key="9">
    <source>
        <dbReference type="Proteomes" id="UP000053469"/>
    </source>
</evidence>
<dbReference type="GO" id="GO:0005829">
    <property type="term" value="C:cytosol"/>
    <property type="evidence" value="ECO:0007669"/>
    <property type="project" value="TreeGrafter"/>
</dbReference>
<dbReference type="Proteomes" id="UP000053469">
    <property type="component" value="Unassembled WGS sequence"/>
</dbReference>
<proteinExistence type="predicted"/>
<feature type="domain" description="UvrD-like helicase ATP-binding" evidence="7">
    <location>
        <begin position="229"/>
        <end position="567"/>
    </location>
</feature>
<name>A0A101GZB2_9BACT</name>
<feature type="coiled-coil region" evidence="6">
    <location>
        <begin position="42"/>
        <end position="69"/>
    </location>
</feature>
<evidence type="ECO:0000256" key="1">
    <source>
        <dbReference type="ARBA" id="ARBA00022741"/>
    </source>
</evidence>
<protein>
    <submittedName>
        <fullName evidence="8">UvrD/Rep helicase family protein</fullName>
        <ecNumber evidence="8">3.6.4.12</ecNumber>
    </submittedName>
</protein>
<dbReference type="Gene3D" id="3.40.50.300">
    <property type="entry name" value="P-loop containing nucleotide triphosphate hydrolases"/>
    <property type="match status" value="2"/>
</dbReference>
<evidence type="ECO:0000259" key="7">
    <source>
        <dbReference type="PROSITE" id="PS51198"/>
    </source>
</evidence>
<feature type="binding site" evidence="5">
    <location>
        <begin position="250"/>
        <end position="257"/>
    </location>
    <ligand>
        <name>ATP</name>
        <dbReference type="ChEBI" id="CHEBI:30616"/>
    </ligand>
</feature>
<dbReference type="Pfam" id="PF13245">
    <property type="entry name" value="AAA_19"/>
    <property type="match status" value="1"/>
</dbReference>
<dbReference type="PROSITE" id="PS51198">
    <property type="entry name" value="UVRD_HELICASE_ATP_BIND"/>
    <property type="match status" value="1"/>
</dbReference>
<keyword evidence="4 5" id="KW-0067">ATP-binding</keyword>
<dbReference type="PANTHER" id="PTHR11070:SF17">
    <property type="entry name" value="DNA HELICASE IV"/>
    <property type="match status" value="1"/>
</dbReference>
<accession>A0A101GZB2</accession>
<dbReference type="InterPro" id="IPR027417">
    <property type="entry name" value="P-loop_NTPase"/>
</dbReference>
<keyword evidence="3 5" id="KW-0347">Helicase</keyword>
<dbReference type="EC" id="3.6.4.12" evidence="8"/>
<dbReference type="GO" id="GO:0016787">
    <property type="term" value="F:hydrolase activity"/>
    <property type="evidence" value="ECO:0007669"/>
    <property type="project" value="UniProtKB-UniRule"/>
</dbReference>
<dbReference type="EMBL" id="LGGI01000029">
    <property type="protein sequence ID" value="KUK67217.1"/>
    <property type="molecule type" value="Genomic_DNA"/>
</dbReference>
<evidence type="ECO:0000313" key="8">
    <source>
        <dbReference type="EMBL" id="KUK67217.1"/>
    </source>
</evidence>
<dbReference type="InterPro" id="IPR014016">
    <property type="entry name" value="UvrD-like_ATP-bd"/>
</dbReference>
<evidence type="ECO:0000256" key="3">
    <source>
        <dbReference type="ARBA" id="ARBA00022806"/>
    </source>
</evidence>